<comment type="similarity">
    <text evidence="3">Belongs to the xanthine dehydrogenase family.</text>
</comment>
<keyword evidence="9 23" id="KW-0001">2Fe-2S</keyword>
<evidence type="ECO:0000313" key="26">
    <source>
        <dbReference type="Proteomes" id="UP000504635"/>
    </source>
</evidence>
<evidence type="ECO:0000256" key="22">
    <source>
        <dbReference type="PIRSR" id="PIRSR000127-2"/>
    </source>
</evidence>
<evidence type="ECO:0000256" key="2">
    <source>
        <dbReference type="ARBA" id="ARBA00004275"/>
    </source>
</evidence>
<dbReference type="Pfam" id="PF03450">
    <property type="entry name" value="CO_deh_flav_C"/>
    <property type="match status" value="1"/>
</dbReference>
<dbReference type="OrthoDB" id="8300278at2759"/>
<comment type="catalytic activity">
    <reaction evidence="18">
        <text>xanthine + NAD(+) + H2O = urate + NADH + H(+)</text>
        <dbReference type="Rhea" id="RHEA:16669"/>
        <dbReference type="ChEBI" id="CHEBI:15377"/>
        <dbReference type="ChEBI" id="CHEBI:15378"/>
        <dbReference type="ChEBI" id="CHEBI:17712"/>
        <dbReference type="ChEBI" id="CHEBI:17775"/>
        <dbReference type="ChEBI" id="CHEBI:57540"/>
        <dbReference type="ChEBI" id="CHEBI:57945"/>
        <dbReference type="EC" id="1.17.1.4"/>
    </reaction>
</comment>
<protein>
    <recommendedName>
        <fullName evidence="6">Xanthine dehydrogenase</fullName>
        <ecNumber evidence="5">1.17.1.4</ecNumber>
    </recommendedName>
</protein>
<evidence type="ECO:0000256" key="14">
    <source>
        <dbReference type="ARBA" id="ARBA00023014"/>
    </source>
</evidence>
<keyword evidence="12" id="KW-0560">Oxidoreductase</keyword>
<dbReference type="GO" id="GO:0004854">
    <property type="term" value="F:xanthine dehydrogenase activity"/>
    <property type="evidence" value="ECO:0007669"/>
    <property type="project" value="UniProtKB-EC"/>
</dbReference>
<dbReference type="SUPFAM" id="SSF56003">
    <property type="entry name" value="Molybdenum cofactor-binding domain"/>
    <property type="match status" value="1"/>
</dbReference>
<feature type="binding site" evidence="22">
    <location>
        <position position="827"/>
    </location>
    <ligand>
        <name>substrate</name>
    </ligand>
</feature>
<dbReference type="SUPFAM" id="SSF55447">
    <property type="entry name" value="CO dehydrogenase flavoprotein C-terminal domain-like"/>
    <property type="match status" value="1"/>
</dbReference>
<dbReference type="InterPro" id="IPR016166">
    <property type="entry name" value="FAD-bd_PCMH"/>
</dbReference>
<dbReference type="EC" id="1.17.1.4" evidence="5"/>
<evidence type="ECO:0000256" key="17">
    <source>
        <dbReference type="ARBA" id="ARBA00034078"/>
    </source>
</evidence>
<dbReference type="InterPro" id="IPR002888">
    <property type="entry name" value="2Fe-2S-bd"/>
</dbReference>
<dbReference type="SMART" id="SM01092">
    <property type="entry name" value="CO_deh_flav_C"/>
    <property type="match status" value="1"/>
</dbReference>
<proteinExistence type="inferred from homology"/>
<feature type="binding site" evidence="22">
    <location>
        <position position="905"/>
    </location>
    <ligand>
        <name>substrate</name>
    </ligand>
</feature>
<dbReference type="PANTHER" id="PTHR45444:SF3">
    <property type="entry name" value="XANTHINE DEHYDROGENASE"/>
    <property type="match status" value="1"/>
</dbReference>
<dbReference type="FunCoup" id="A0A6J2Y8C4">
    <property type="interactions" value="218"/>
</dbReference>
<dbReference type="GO" id="GO:0043546">
    <property type="term" value="F:molybdopterin cofactor binding"/>
    <property type="evidence" value="ECO:0007669"/>
    <property type="project" value="InterPro"/>
</dbReference>
<evidence type="ECO:0000256" key="18">
    <source>
        <dbReference type="ARBA" id="ARBA00049017"/>
    </source>
</evidence>
<keyword evidence="8" id="KW-0285">Flavoprotein</keyword>
<evidence type="ECO:0000256" key="7">
    <source>
        <dbReference type="ARBA" id="ARBA00022505"/>
    </source>
</evidence>
<feature type="binding site" evidence="23">
    <location>
        <position position="937"/>
    </location>
    <ligand>
        <name>Mo-molybdopterin</name>
        <dbReference type="ChEBI" id="CHEBI:71302"/>
    </ligand>
    <ligandPart>
        <name>Mo</name>
        <dbReference type="ChEBI" id="CHEBI:28685"/>
    </ligandPart>
</feature>
<feature type="binding site" evidence="22">
    <location>
        <position position="426"/>
    </location>
    <ligand>
        <name>FAD</name>
        <dbReference type="ChEBI" id="CHEBI:57692"/>
    </ligand>
</feature>
<keyword evidence="11 22" id="KW-0274">FAD</keyword>
<evidence type="ECO:0000313" key="27">
    <source>
        <dbReference type="RefSeq" id="XP_030759812.1"/>
    </source>
</evidence>
<dbReference type="FunFam" id="3.10.20.30:FF:000015">
    <property type="entry name" value="Aldehyde oxidase 1"/>
    <property type="match status" value="1"/>
</dbReference>
<dbReference type="PROSITE" id="PS51387">
    <property type="entry name" value="FAD_PCMH"/>
    <property type="match status" value="1"/>
</dbReference>
<dbReference type="InterPro" id="IPR008274">
    <property type="entry name" value="AldOxase/xan_DH_MoCoBD1"/>
</dbReference>
<feature type="binding site" evidence="23">
    <location>
        <position position="79"/>
    </location>
    <ligand>
        <name>[2Fe-2S] cluster</name>
        <dbReference type="ChEBI" id="CHEBI:190135"/>
        <label>1</label>
    </ligand>
</feature>
<dbReference type="InterPro" id="IPR046867">
    <property type="entry name" value="AldOxase/xan_DH_MoCoBD2"/>
</dbReference>
<dbReference type="InParanoid" id="A0A6J2Y8C4"/>
<feature type="domain" description="FAD-binding PCMH-type" evidence="25">
    <location>
        <begin position="250"/>
        <end position="436"/>
    </location>
</feature>
<dbReference type="Gene3D" id="3.30.43.10">
    <property type="entry name" value="Uridine Diphospho-n-acetylenolpyruvylglucosamine Reductase, domain 2"/>
    <property type="match status" value="1"/>
</dbReference>
<dbReference type="Pfam" id="PF01799">
    <property type="entry name" value="Fer2_2"/>
    <property type="match status" value="1"/>
</dbReference>
<dbReference type="FunFam" id="3.30.365.10:FF:000001">
    <property type="entry name" value="Xanthine dehydrogenase oxidase"/>
    <property type="match status" value="1"/>
</dbReference>
<feature type="binding site" evidence="23">
    <location>
        <position position="49"/>
    </location>
    <ligand>
        <name>[2Fe-2S] cluster</name>
        <dbReference type="ChEBI" id="CHEBI:190135"/>
        <label>1</label>
    </ligand>
</feature>
<dbReference type="InterPro" id="IPR006058">
    <property type="entry name" value="2Fe2S_fd_BS"/>
</dbReference>
<feature type="binding site" evidence="22">
    <location>
        <position position="444"/>
    </location>
    <ligand>
        <name>FAD</name>
        <dbReference type="ChEBI" id="CHEBI:57692"/>
    </ligand>
</feature>
<dbReference type="FunFam" id="3.30.465.10:FF:000004">
    <property type="entry name" value="Xanthine dehydrogenase/oxidase"/>
    <property type="match status" value="1"/>
</dbReference>
<dbReference type="InterPro" id="IPR016169">
    <property type="entry name" value="FAD-bd_PCMH_sub2"/>
</dbReference>
<feature type="binding site" evidence="22">
    <location>
        <position position="358"/>
    </location>
    <ligand>
        <name>FAD</name>
        <dbReference type="ChEBI" id="CHEBI:57692"/>
    </ligand>
</feature>
<dbReference type="GO" id="GO:0005777">
    <property type="term" value="C:peroxisome"/>
    <property type="evidence" value="ECO:0007669"/>
    <property type="project" value="UniProtKB-SubCell"/>
</dbReference>
<evidence type="ECO:0000256" key="20">
    <source>
        <dbReference type="ARBA" id="ARBA00053333"/>
    </source>
</evidence>
<comment type="cofactor">
    <cofactor evidence="1 22">
        <name>FAD</name>
        <dbReference type="ChEBI" id="CHEBI:57692"/>
    </cofactor>
</comment>
<feature type="binding site" evidence="23">
    <location>
        <position position="823"/>
    </location>
    <ligand>
        <name>Mo-molybdopterin</name>
        <dbReference type="ChEBI" id="CHEBI:71302"/>
    </ligand>
    <ligandPart>
        <name>Mo</name>
        <dbReference type="ChEBI" id="CHEBI:28685"/>
    </ligandPart>
</feature>
<dbReference type="InterPro" id="IPR036856">
    <property type="entry name" value="Ald_Oxase/Xan_DH_a/b_sf"/>
</dbReference>
<dbReference type="PROSITE" id="PS00197">
    <property type="entry name" value="2FE2S_FER_1"/>
    <property type="match status" value="1"/>
</dbReference>
<dbReference type="PROSITE" id="PS51085">
    <property type="entry name" value="2FE2S_FER_2"/>
    <property type="match status" value="1"/>
</dbReference>
<dbReference type="Pfam" id="PF01315">
    <property type="entry name" value="Ald_Xan_dh_C"/>
    <property type="match status" value="1"/>
</dbReference>
<dbReference type="GO" id="GO:0071949">
    <property type="term" value="F:FAD binding"/>
    <property type="evidence" value="ECO:0007669"/>
    <property type="project" value="InterPro"/>
</dbReference>
<evidence type="ECO:0000256" key="12">
    <source>
        <dbReference type="ARBA" id="ARBA00023002"/>
    </source>
</evidence>
<gene>
    <name evidence="27" type="primary">LOC115885157</name>
</gene>
<keyword evidence="16" id="KW-0576">Peroxisome</keyword>
<feature type="domain" description="2Fe-2S ferredoxin-type" evidence="24">
    <location>
        <begin position="10"/>
        <end position="97"/>
    </location>
</feature>
<dbReference type="InterPro" id="IPR016208">
    <property type="entry name" value="Ald_Oxase/xanthine_DH-like"/>
</dbReference>
<dbReference type="Gene3D" id="3.30.465.10">
    <property type="match status" value="1"/>
</dbReference>
<sequence>MSLIQKNTSNILVFYVNGKKVEDHNVDPEWTLLQYLRFKLRLCGTKLGCGEGGCGACTVMVTRFDRTKNTEIHIPVNACLAPVCSMHGLAVTTVEGIGSTRTRLHPVQERIAKAHGSQCGFCTPGFVMSMYTLLRQTKNPNLEDLEEAFQGNLCRCTGYRPILEGFKTFVEPWESKRNGSIINGNGNGVCGLGNKCCKMNGNVEKDDTENTKKERLYHAEKFTPLHPSQEPIFPPELKLSDDYDQQYLIIKGPNVTWYRPTNLQQLLDLKFEHPDAKIIVGNTEVGVEVKFKKMSYPVLINPSFVDDLNVLQETDYGVRIGASVTLTETRQFLKEQIRKHTEEKTRIFKAIVDMLFWFAGKQIRSVGAIGGNIMTGSPISDMLPLLMATRVELEVNHKMTGPKMVVLDQNFFTGYRKTIISPDEVLQAIRIPFSTENQYFKAYKQARRREDDIAIVNAAINVIFERNSSIISDIRMAFGGMSFKTVTAPRTERNLKGKSWCKSTLEQAYSDLLQDLPLDPSAPGGMIQYRKSLALSLFKKAFLSICKDLLKKSIKTDLELQEFDAADELSHVEQKSSQYFTLVPEKEGGFDTVHRPVVHMSAFKQASGEAVYCDDMPFFENELSLAFVTSTRPHAKILSIDRSKALKVQGVCGFVSAEDIRPGGNVWGCIVHDEKVYYSDEVTSQGQIIGAVVAETQAIAKKAAQLVKVEYEDLSPVIITIEEAIEHKSFFGDPHRIIEHGSNLDEVFKNAPHVLEGRCRIGGQEHFYFETQGLIAVPRGEDDEMVIYSSTQNPSEIQQLVAEVLGIHQNKITCEVKRLGGGFGGKETKAAATAVSVAVAAKKFNRPIRCMLDRDEDMLITGGRHPALMKYRVAFDKRGKILGCEAEIYVNGGYSLDLSRGVCERAMTHFENSYHFPVCKVTGWICKTNIPSNTAFRGFGGPQGMFLAESMVQQIAEYLEVDRETVSEINLYSTGHLTPFNQTLENCTADKCWKECEKMSEFFRRKELVEKFNRQHRYKKRGICMLPTKFGIAFGATFLNKAGALVNVYVDGSVLVHHAGIEMGQGLITKMIQVASKALEIPIEKIHTRGYSSDIIPNTSPTAASTGSDLNGMAVLIACNKIKERLGPYKKQNPNGKWEEWVITAYRDRVNLSAEGFYITPDIGHDWDTNQGNLYNYFTYGAACSEVEIDTLTGDHKVLRCDIVMDLGESLNPAIDVGQIEGAFMQGYGLFVLEELVYSPEGTLFTRGPGTYKLPGMGDIPSEFNVSLLKGTSNPRAVYSSKAVGEPPLFLASSILFAIKKAIISARMDNNAKGFFELDAPATSAKIRMACTDNITAKLEDPEPGTFKPWNVIV</sequence>
<dbReference type="PIRSF" id="PIRSF000127">
    <property type="entry name" value="Xanthine_DH"/>
    <property type="match status" value="1"/>
</dbReference>
<feature type="binding site" evidence="23">
    <location>
        <position position="122"/>
    </location>
    <ligand>
        <name>[2Fe-2S] cluster</name>
        <dbReference type="ChEBI" id="CHEBI:190135"/>
        <label>2</label>
    </ligand>
</feature>
<evidence type="ECO:0000256" key="10">
    <source>
        <dbReference type="ARBA" id="ARBA00022723"/>
    </source>
</evidence>
<dbReference type="CTD" id="41605"/>
<evidence type="ECO:0000256" key="23">
    <source>
        <dbReference type="PIRSR" id="PIRSR000127-3"/>
    </source>
</evidence>
<dbReference type="Pfam" id="PF00941">
    <property type="entry name" value="FAD_binding_5"/>
    <property type="match status" value="1"/>
</dbReference>
<dbReference type="SUPFAM" id="SSF56176">
    <property type="entry name" value="FAD-binding/transporter-associated domain-like"/>
    <property type="match status" value="1"/>
</dbReference>
<keyword evidence="7 23" id="KW-0500">Molybdenum</keyword>
<evidence type="ECO:0000256" key="15">
    <source>
        <dbReference type="ARBA" id="ARBA00023027"/>
    </source>
</evidence>
<evidence type="ECO:0000256" key="13">
    <source>
        <dbReference type="ARBA" id="ARBA00023004"/>
    </source>
</evidence>
<dbReference type="Pfam" id="PF00111">
    <property type="entry name" value="Fer2"/>
    <property type="match status" value="1"/>
</dbReference>
<dbReference type="InterPro" id="IPR000674">
    <property type="entry name" value="Ald_Oxase/Xan_DH_a/b"/>
</dbReference>
<dbReference type="InterPro" id="IPR022407">
    <property type="entry name" value="OxRdtase_Mopterin_BS"/>
</dbReference>
<dbReference type="PANTHER" id="PTHR45444">
    <property type="entry name" value="XANTHINE DEHYDROGENASE"/>
    <property type="match status" value="1"/>
</dbReference>
<dbReference type="SUPFAM" id="SSF54292">
    <property type="entry name" value="2Fe-2S ferredoxin-like"/>
    <property type="match status" value="1"/>
</dbReference>
<dbReference type="FunFam" id="1.10.150.120:FF:000001">
    <property type="entry name" value="Aldehyde oxidase 1"/>
    <property type="match status" value="1"/>
</dbReference>
<comment type="cofactor">
    <cofactor evidence="17">
        <name>[2Fe-2S] cluster</name>
        <dbReference type="ChEBI" id="CHEBI:190135"/>
    </cofactor>
</comment>
<dbReference type="KEGG" id="soy:115885157"/>
<feature type="binding site" evidence="23">
    <location>
        <position position="792"/>
    </location>
    <ligand>
        <name>Mo-molybdopterin</name>
        <dbReference type="ChEBI" id="CHEBI:71302"/>
    </ligand>
    <ligandPart>
        <name>Mo</name>
        <dbReference type="ChEBI" id="CHEBI:28685"/>
    </ligandPart>
</feature>
<dbReference type="Gene3D" id="1.10.150.120">
    <property type="entry name" value="[2Fe-2S]-binding domain"/>
    <property type="match status" value="1"/>
</dbReference>
<dbReference type="InterPro" id="IPR036683">
    <property type="entry name" value="CO_DH_flav_C_dom_sf"/>
</dbReference>
<evidence type="ECO:0000256" key="19">
    <source>
        <dbReference type="ARBA" id="ARBA00049517"/>
    </source>
</evidence>
<dbReference type="Proteomes" id="UP000504635">
    <property type="component" value="Unplaced"/>
</dbReference>
<dbReference type="InterPro" id="IPR036010">
    <property type="entry name" value="2Fe-2S_ferredoxin-like_sf"/>
</dbReference>
<evidence type="ECO:0000256" key="11">
    <source>
        <dbReference type="ARBA" id="ARBA00022827"/>
    </source>
</evidence>
<dbReference type="PROSITE" id="PS00559">
    <property type="entry name" value="MOLYBDOPTERIN_EUK"/>
    <property type="match status" value="1"/>
</dbReference>
<feature type="binding site" evidence="23">
    <location>
        <position position="57"/>
    </location>
    <ligand>
        <name>[2Fe-2S] cluster</name>
        <dbReference type="ChEBI" id="CHEBI:190135"/>
        <label>1</label>
    </ligand>
</feature>
<dbReference type="Gene3D" id="3.30.390.50">
    <property type="entry name" value="CO dehydrogenase flavoprotein, C-terminal domain"/>
    <property type="match status" value="1"/>
</dbReference>
<dbReference type="FunFam" id="3.30.43.10:FF:000001">
    <property type="entry name" value="Xanthine dehydrogenase/oxidase"/>
    <property type="match status" value="1"/>
</dbReference>
<dbReference type="GO" id="GO:0051537">
    <property type="term" value="F:2 iron, 2 sulfur cluster binding"/>
    <property type="evidence" value="ECO:0007669"/>
    <property type="project" value="UniProtKB-KW"/>
</dbReference>
<keyword evidence="13 23" id="KW-0408">Iron</keyword>
<comment type="subcellular location">
    <subcellularLocation>
        <location evidence="2">Peroxisome</location>
    </subcellularLocation>
</comment>
<organism evidence="26 27">
    <name type="scientific">Sitophilus oryzae</name>
    <name type="common">Rice weevil</name>
    <name type="synonym">Curculio oryzae</name>
    <dbReference type="NCBI Taxonomy" id="7048"/>
    <lineage>
        <taxon>Eukaryota</taxon>
        <taxon>Metazoa</taxon>
        <taxon>Ecdysozoa</taxon>
        <taxon>Arthropoda</taxon>
        <taxon>Hexapoda</taxon>
        <taxon>Insecta</taxon>
        <taxon>Pterygota</taxon>
        <taxon>Neoptera</taxon>
        <taxon>Endopterygota</taxon>
        <taxon>Coleoptera</taxon>
        <taxon>Polyphaga</taxon>
        <taxon>Cucujiformia</taxon>
        <taxon>Curculionidae</taxon>
        <taxon>Dryophthorinae</taxon>
        <taxon>Sitophilus</taxon>
    </lineage>
</organism>
<accession>A0A6J2Y8C4</accession>
<dbReference type="SMART" id="SM01008">
    <property type="entry name" value="Ald_Xan_dh_C"/>
    <property type="match status" value="1"/>
</dbReference>
<dbReference type="RefSeq" id="XP_030759812.1">
    <property type="nucleotide sequence ID" value="XM_030903952.1"/>
</dbReference>
<reference evidence="27" key="1">
    <citation type="submission" date="2025-08" db="UniProtKB">
        <authorList>
            <consortium name="RefSeq"/>
        </authorList>
    </citation>
    <scope>IDENTIFICATION</scope>
    <source>
        <tissue evidence="27">Gonads</tissue>
    </source>
</reference>
<evidence type="ECO:0000256" key="4">
    <source>
        <dbReference type="ARBA" id="ARBA00011738"/>
    </source>
</evidence>
<dbReference type="Gene3D" id="3.90.1170.50">
    <property type="entry name" value="Aldehyde oxidase/xanthine dehydrogenase, a/b hammerhead"/>
    <property type="match status" value="1"/>
</dbReference>
<feature type="binding site" evidence="23">
    <location>
        <position position="154"/>
    </location>
    <ligand>
        <name>[2Fe-2S] cluster</name>
        <dbReference type="ChEBI" id="CHEBI:190135"/>
        <label>2</label>
    </ligand>
</feature>
<dbReference type="Pfam" id="PF20256">
    <property type="entry name" value="MoCoBD_2"/>
    <property type="match status" value="1"/>
</dbReference>
<evidence type="ECO:0000256" key="1">
    <source>
        <dbReference type="ARBA" id="ARBA00001974"/>
    </source>
</evidence>
<dbReference type="NCBIfam" id="TIGR02963">
    <property type="entry name" value="xanthine_xdhA"/>
    <property type="match status" value="1"/>
</dbReference>
<dbReference type="InterPro" id="IPR014307">
    <property type="entry name" value="Xanthine_DH_ssu"/>
</dbReference>
<comment type="function">
    <text evidence="20">Key enzyme in purine degradation. Catalyzes the oxidation of hypoxanthine to xanthine. Catalyzes the oxidation of xanthine to uric acid.</text>
</comment>
<dbReference type="GO" id="GO:0005506">
    <property type="term" value="F:iron ion binding"/>
    <property type="evidence" value="ECO:0007669"/>
    <property type="project" value="InterPro"/>
</dbReference>
<comment type="cofactor">
    <cofactor evidence="23">
        <name>[2Fe-2S] cluster</name>
        <dbReference type="ChEBI" id="CHEBI:190135"/>
    </cofactor>
    <text evidence="23">Binds 2 [2Fe-2S] clusters.</text>
</comment>
<comment type="catalytic activity">
    <reaction evidence="19">
        <text>hypoxanthine + NAD(+) + H2O = xanthine + NADH + H(+)</text>
        <dbReference type="Rhea" id="RHEA:24670"/>
        <dbReference type="ChEBI" id="CHEBI:15377"/>
        <dbReference type="ChEBI" id="CHEBI:15378"/>
        <dbReference type="ChEBI" id="CHEBI:17368"/>
        <dbReference type="ChEBI" id="CHEBI:17712"/>
        <dbReference type="ChEBI" id="CHEBI:57540"/>
        <dbReference type="ChEBI" id="CHEBI:57945"/>
        <dbReference type="EC" id="1.17.1.4"/>
    </reaction>
</comment>
<dbReference type="Gene3D" id="3.10.20.30">
    <property type="match status" value="1"/>
</dbReference>
<evidence type="ECO:0000256" key="3">
    <source>
        <dbReference type="ARBA" id="ARBA00006849"/>
    </source>
</evidence>
<dbReference type="Pfam" id="PF02738">
    <property type="entry name" value="MoCoBD_1"/>
    <property type="match status" value="1"/>
</dbReference>
<dbReference type="SUPFAM" id="SSF47741">
    <property type="entry name" value="CO dehydrogenase ISP C-domain like"/>
    <property type="match status" value="1"/>
</dbReference>
<evidence type="ECO:0000256" key="8">
    <source>
        <dbReference type="ARBA" id="ARBA00022630"/>
    </source>
</evidence>
<dbReference type="FunFam" id="3.90.1170.50:FF:000001">
    <property type="entry name" value="Aldehyde oxidase 1"/>
    <property type="match status" value="1"/>
</dbReference>
<dbReference type="InterPro" id="IPR037165">
    <property type="entry name" value="AldOxase/xan_DH_Mopterin-bd_sf"/>
</dbReference>
<name>A0A6J2Y8C4_SITOR</name>
<keyword evidence="26" id="KW-1185">Reference proteome</keyword>
<keyword evidence="14 23" id="KW-0411">Iron-sulfur</keyword>
<dbReference type="InterPro" id="IPR001041">
    <property type="entry name" value="2Fe-2S_ferredoxin-type"/>
</dbReference>
<dbReference type="GeneID" id="115885157"/>
<feature type="binding site" evidence="23">
    <location>
        <position position="156"/>
    </location>
    <ligand>
        <name>[2Fe-2S] cluster</name>
        <dbReference type="ChEBI" id="CHEBI:190135"/>
        <label>2</label>
    </ligand>
</feature>
<comment type="subunit">
    <text evidence="4">Homodimer.</text>
</comment>
<keyword evidence="10 23" id="KW-0479">Metal-binding</keyword>
<evidence type="ECO:0000256" key="9">
    <source>
        <dbReference type="ARBA" id="ARBA00022714"/>
    </source>
</evidence>
<dbReference type="Gene3D" id="3.30.365.10">
    <property type="entry name" value="Aldehyde oxidase/xanthine dehydrogenase, molybdopterin binding domain"/>
    <property type="match status" value="4"/>
</dbReference>
<dbReference type="FunFam" id="3.30.365.10:FF:000003">
    <property type="entry name" value="Aldehyde oxidase 1"/>
    <property type="match status" value="1"/>
</dbReference>
<dbReference type="InterPro" id="IPR036884">
    <property type="entry name" value="2Fe-2S-bd_dom_sf"/>
</dbReference>
<evidence type="ECO:0000259" key="25">
    <source>
        <dbReference type="PROSITE" id="PS51387"/>
    </source>
</evidence>
<feature type="active site" description="Proton acceptor" evidence="21">
    <location>
        <position position="1286"/>
    </location>
</feature>
<keyword evidence="15" id="KW-0520">NAD</keyword>
<dbReference type="SUPFAM" id="SSF54665">
    <property type="entry name" value="CO dehydrogenase molybdoprotein N-domain-like"/>
    <property type="match status" value="1"/>
</dbReference>
<feature type="binding site" evidence="23">
    <location>
        <position position="54"/>
    </location>
    <ligand>
        <name>[2Fe-2S] cluster</name>
        <dbReference type="ChEBI" id="CHEBI:190135"/>
        <label>1</label>
    </ligand>
</feature>
<dbReference type="InterPro" id="IPR016167">
    <property type="entry name" value="FAD-bd_PCMH_sub1"/>
</dbReference>
<feature type="binding site" evidence="23">
    <location>
        <position position="1104"/>
    </location>
    <ligand>
        <name>Mo-molybdopterin</name>
        <dbReference type="ChEBI" id="CHEBI:71302"/>
    </ligand>
    <ligandPart>
        <name>Mo</name>
        <dbReference type="ChEBI" id="CHEBI:28685"/>
    </ligandPart>
</feature>
<comment type="cofactor">
    <cofactor evidence="23">
        <name>Mo-molybdopterin</name>
        <dbReference type="ChEBI" id="CHEBI:71302"/>
    </cofactor>
    <text evidence="23">Binds 1 Mo-molybdopterin (Mo-MPT) cofactor per subunit.</text>
</comment>
<dbReference type="InterPro" id="IPR036318">
    <property type="entry name" value="FAD-bd_PCMH-like_sf"/>
</dbReference>
<feature type="binding site" evidence="22">
    <location>
        <begin position="278"/>
        <end position="285"/>
    </location>
    <ligand>
        <name>FAD</name>
        <dbReference type="ChEBI" id="CHEBI:57692"/>
    </ligand>
</feature>
<evidence type="ECO:0000256" key="6">
    <source>
        <dbReference type="ARBA" id="ARBA00019394"/>
    </source>
</evidence>
<feature type="binding site" evidence="22">
    <location>
        <position position="381"/>
    </location>
    <ligand>
        <name>FAD</name>
        <dbReference type="ChEBI" id="CHEBI:57692"/>
    </ligand>
</feature>
<evidence type="ECO:0000256" key="5">
    <source>
        <dbReference type="ARBA" id="ARBA00013123"/>
    </source>
</evidence>
<feature type="binding site" evidence="23">
    <location>
        <position position="119"/>
    </location>
    <ligand>
        <name>[2Fe-2S] cluster</name>
        <dbReference type="ChEBI" id="CHEBI:190135"/>
        <label>2</label>
    </ligand>
</feature>
<dbReference type="InterPro" id="IPR012675">
    <property type="entry name" value="Beta-grasp_dom_sf"/>
</dbReference>
<evidence type="ECO:0000256" key="21">
    <source>
        <dbReference type="PIRSR" id="PIRSR000127-1"/>
    </source>
</evidence>
<evidence type="ECO:0000259" key="24">
    <source>
        <dbReference type="PROSITE" id="PS51085"/>
    </source>
</evidence>
<dbReference type="InterPro" id="IPR005107">
    <property type="entry name" value="CO_DH_flav_C"/>
</dbReference>
<dbReference type="FunFam" id="3.30.365.10:FF:000004">
    <property type="entry name" value="Xanthine dehydrogenase oxidase"/>
    <property type="match status" value="1"/>
</dbReference>
<dbReference type="InterPro" id="IPR002346">
    <property type="entry name" value="Mopterin_DH_FAD-bd"/>
</dbReference>
<evidence type="ECO:0000256" key="16">
    <source>
        <dbReference type="ARBA" id="ARBA00023140"/>
    </source>
</evidence>
<feature type="binding site" evidence="22">
    <location>
        <position position="939"/>
    </location>
    <ligand>
        <name>substrate</name>
    </ligand>
</feature>